<protein>
    <submittedName>
        <fullName evidence="1">Uncharacterized protein</fullName>
    </submittedName>
</protein>
<dbReference type="RefSeq" id="WP_390315596.1">
    <property type="nucleotide sequence ID" value="NZ_JBHSPB010000005.1"/>
</dbReference>
<comment type="caution">
    <text evidence="1">The sequence shown here is derived from an EMBL/GenBank/DDBJ whole genome shotgun (WGS) entry which is preliminary data.</text>
</comment>
<name>A0ABW0YYF1_9ACTN</name>
<sequence>MNRHEVREALRTAQVPDGLYRIEGIHEPFPPPTDYHFLRHRDGTWESGFYERGHHDVTARFTDEAAACAHLLREVLRGR</sequence>
<keyword evidence="2" id="KW-1185">Reference proteome</keyword>
<evidence type="ECO:0000313" key="2">
    <source>
        <dbReference type="Proteomes" id="UP001596083"/>
    </source>
</evidence>
<dbReference type="EMBL" id="JBHSPB010000005">
    <property type="protein sequence ID" value="MFC5720451.1"/>
    <property type="molecule type" value="Genomic_DNA"/>
</dbReference>
<dbReference type="Proteomes" id="UP001596083">
    <property type="component" value="Unassembled WGS sequence"/>
</dbReference>
<proteinExistence type="predicted"/>
<organism evidence="1 2">
    <name type="scientific">Streptomyces gamaensis</name>
    <dbReference type="NCBI Taxonomy" id="1763542"/>
    <lineage>
        <taxon>Bacteria</taxon>
        <taxon>Bacillati</taxon>
        <taxon>Actinomycetota</taxon>
        <taxon>Actinomycetes</taxon>
        <taxon>Kitasatosporales</taxon>
        <taxon>Streptomycetaceae</taxon>
        <taxon>Streptomyces</taxon>
    </lineage>
</organism>
<accession>A0ABW0YYF1</accession>
<evidence type="ECO:0000313" key="1">
    <source>
        <dbReference type="EMBL" id="MFC5720451.1"/>
    </source>
</evidence>
<reference evidence="2" key="1">
    <citation type="journal article" date="2019" name="Int. J. Syst. Evol. Microbiol.">
        <title>The Global Catalogue of Microorganisms (GCM) 10K type strain sequencing project: providing services to taxonomists for standard genome sequencing and annotation.</title>
        <authorList>
            <consortium name="The Broad Institute Genomics Platform"/>
            <consortium name="The Broad Institute Genome Sequencing Center for Infectious Disease"/>
            <person name="Wu L."/>
            <person name="Ma J."/>
        </authorList>
    </citation>
    <scope>NUCLEOTIDE SEQUENCE [LARGE SCALE GENOMIC DNA]</scope>
    <source>
        <strain evidence="2">CGMCC 4.7304</strain>
    </source>
</reference>
<gene>
    <name evidence="1" type="ORF">ACFP1Z_09795</name>
</gene>